<sequence length="56" mass="6855">MDRIYTHAHLCICAVLRFRSIVLYMHINNLNISRFNELLKKFKLRERNIQRENPLV</sequence>
<dbReference type="AlphaFoldDB" id="A0A0E9PGX5"/>
<reference evidence="1" key="1">
    <citation type="submission" date="2014-11" db="EMBL/GenBank/DDBJ databases">
        <authorList>
            <person name="Amaro Gonzalez C."/>
        </authorList>
    </citation>
    <scope>NUCLEOTIDE SEQUENCE</scope>
</reference>
<accession>A0A0E9PGX5</accession>
<protein>
    <submittedName>
        <fullName evidence="1">Uncharacterized protein</fullName>
    </submittedName>
</protein>
<proteinExistence type="predicted"/>
<name>A0A0E9PGX5_ANGAN</name>
<organism evidence="1">
    <name type="scientific">Anguilla anguilla</name>
    <name type="common">European freshwater eel</name>
    <name type="synonym">Muraena anguilla</name>
    <dbReference type="NCBI Taxonomy" id="7936"/>
    <lineage>
        <taxon>Eukaryota</taxon>
        <taxon>Metazoa</taxon>
        <taxon>Chordata</taxon>
        <taxon>Craniata</taxon>
        <taxon>Vertebrata</taxon>
        <taxon>Euteleostomi</taxon>
        <taxon>Actinopterygii</taxon>
        <taxon>Neopterygii</taxon>
        <taxon>Teleostei</taxon>
        <taxon>Anguilliformes</taxon>
        <taxon>Anguillidae</taxon>
        <taxon>Anguilla</taxon>
    </lineage>
</organism>
<evidence type="ECO:0000313" key="1">
    <source>
        <dbReference type="EMBL" id="JAH03118.1"/>
    </source>
</evidence>
<dbReference type="EMBL" id="GBXM01105459">
    <property type="protein sequence ID" value="JAH03118.1"/>
    <property type="molecule type" value="Transcribed_RNA"/>
</dbReference>
<reference evidence="1" key="2">
    <citation type="journal article" date="2015" name="Fish Shellfish Immunol.">
        <title>Early steps in the European eel (Anguilla anguilla)-Vibrio vulnificus interaction in the gills: Role of the RtxA13 toxin.</title>
        <authorList>
            <person name="Callol A."/>
            <person name="Pajuelo D."/>
            <person name="Ebbesson L."/>
            <person name="Teles M."/>
            <person name="MacKenzie S."/>
            <person name="Amaro C."/>
        </authorList>
    </citation>
    <scope>NUCLEOTIDE SEQUENCE</scope>
</reference>